<feature type="signal peptide" evidence="2">
    <location>
        <begin position="1"/>
        <end position="22"/>
    </location>
</feature>
<dbReference type="Proteomes" id="UP000005143">
    <property type="component" value="Unassembled WGS sequence"/>
</dbReference>
<evidence type="ECO:0000313" key="3">
    <source>
        <dbReference type="EMBL" id="EHN12720.1"/>
    </source>
</evidence>
<proteinExistence type="predicted"/>
<dbReference type="Gene3D" id="2.130.10.10">
    <property type="entry name" value="YVTN repeat-like/Quinoprotein amine dehydrogenase"/>
    <property type="match status" value="2"/>
</dbReference>
<dbReference type="InterPro" id="IPR015943">
    <property type="entry name" value="WD40/YVTN_repeat-like_dom_sf"/>
</dbReference>
<dbReference type="InterPro" id="IPR051200">
    <property type="entry name" value="Host-pathogen_enzymatic-act"/>
</dbReference>
<feature type="region of interest" description="Disordered" evidence="1">
    <location>
        <begin position="25"/>
        <end position="56"/>
    </location>
</feature>
<evidence type="ECO:0000256" key="2">
    <source>
        <dbReference type="SAM" id="SignalP"/>
    </source>
</evidence>
<keyword evidence="4" id="KW-1185">Reference proteome</keyword>
<dbReference type="AlphaFoldDB" id="H0E0V6"/>
<keyword evidence="3" id="KW-0449">Lipoprotein</keyword>
<dbReference type="SUPFAM" id="SSF50974">
    <property type="entry name" value="Nitrous oxide reductase, N-terminal domain"/>
    <property type="match status" value="1"/>
</dbReference>
<dbReference type="InterPro" id="IPR011045">
    <property type="entry name" value="N2O_reductase_N"/>
</dbReference>
<protein>
    <submittedName>
        <fullName evidence="3">Putative lipoprotein</fullName>
    </submittedName>
</protein>
<dbReference type="PROSITE" id="PS51257">
    <property type="entry name" value="PROKAR_LIPOPROTEIN"/>
    <property type="match status" value="1"/>
</dbReference>
<dbReference type="EMBL" id="AGUD01000012">
    <property type="protein sequence ID" value="EHN12720.1"/>
    <property type="molecule type" value="Genomic_DNA"/>
</dbReference>
<dbReference type="SUPFAM" id="SSF63829">
    <property type="entry name" value="Calcium-dependent phosphotriesterase"/>
    <property type="match status" value="1"/>
</dbReference>
<dbReference type="PANTHER" id="PTHR47197">
    <property type="entry name" value="PROTEIN NIRF"/>
    <property type="match status" value="1"/>
</dbReference>
<accession>H0E0V6</accession>
<dbReference type="OrthoDB" id="4446106at2"/>
<name>H0E0V6_9ACTN</name>
<sequence>MSLPRSSLLTIPLVLLAGCGSADPGRLPPAAEPPRSPVLTRAPAGRATPVGEHPEGVVVDPRTGLAAVALRDPDRLRLVDAGSGRVVRDVALPGTVRHLTLAAPGGPLLVPVETANRLLEVALPSGRVLADVATAAQPHAAVAIAGGAVAVVAERGNLLQIVRAGRVRARARVALQPGGLATLDGGRTIAVVAVRERRLELYDARTLRRTASVPAGVGPTHVACRDDDAGGVCWVADTIGDALLLFERPGGHLELSRRQYLPGGPYGIALDDRRRRLWVTLQARNQLALLPARHGTRLLRRIATVRQPLTVAVDERSGDLLVTGTTAGVLQHVRP</sequence>
<evidence type="ECO:0000256" key="1">
    <source>
        <dbReference type="SAM" id="MobiDB-lite"/>
    </source>
</evidence>
<organism evidence="3 4">
    <name type="scientific">Patulibacter medicamentivorans</name>
    <dbReference type="NCBI Taxonomy" id="1097667"/>
    <lineage>
        <taxon>Bacteria</taxon>
        <taxon>Bacillati</taxon>
        <taxon>Actinomycetota</taxon>
        <taxon>Thermoleophilia</taxon>
        <taxon>Solirubrobacterales</taxon>
        <taxon>Patulibacteraceae</taxon>
        <taxon>Patulibacter</taxon>
    </lineage>
</organism>
<feature type="chain" id="PRO_5003531795" evidence="2">
    <location>
        <begin position="23"/>
        <end position="335"/>
    </location>
</feature>
<comment type="caution">
    <text evidence="3">The sequence shown here is derived from an EMBL/GenBank/DDBJ whole genome shotgun (WGS) entry which is preliminary data.</text>
</comment>
<evidence type="ECO:0000313" key="4">
    <source>
        <dbReference type="Proteomes" id="UP000005143"/>
    </source>
</evidence>
<reference evidence="3 4" key="1">
    <citation type="journal article" date="2013" name="Biodegradation">
        <title>Quantitative proteomic analysis of ibuprofen-degrading Patulibacter sp. strain I11.</title>
        <authorList>
            <person name="Almeida B."/>
            <person name="Kjeldal H."/>
            <person name="Lolas I."/>
            <person name="Knudsen A.D."/>
            <person name="Carvalho G."/>
            <person name="Nielsen K.L."/>
            <person name="Barreto Crespo M.T."/>
            <person name="Stensballe A."/>
            <person name="Nielsen J.L."/>
        </authorList>
    </citation>
    <scope>NUCLEOTIDE SEQUENCE [LARGE SCALE GENOMIC DNA]</scope>
    <source>
        <strain evidence="3 4">I11</strain>
    </source>
</reference>
<feature type="compositionally biased region" description="Pro residues" evidence="1">
    <location>
        <begin position="26"/>
        <end position="36"/>
    </location>
</feature>
<gene>
    <name evidence="3" type="ORF">PAI11_04140</name>
</gene>
<dbReference type="RefSeq" id="WP_007570339.1">
    <property type="nucleotide sequence ID" value="NZ_AGUD01000012.1"/>
</dbReference>
<keyword evidence="2" id="KW-0732">Signal</keyword>
<dbReference type="PANTHER" id="PTHR47197:SF3">
    <property type="entry name" value="DIHYDRO-HEME D1 DEHYDROGENASE"/>
    <property type="match status" value="1"/>
</dbReference>